<dbReference type="OrthoDB" id="5367584at2759"/>
<evidence type="ECO:0000256" key="1">
    <source>
        <dbReference type="SAM" id="Coils"/>
    </source>
</evidence>
<proteinExistence type="predicted"/>
<feature type="coiled-coil region" evidence="1">
    <location>
        <begin position="454"/>
        <end position="558"/>
    </location>
</feature>
<gene>
    <name evidence="3" type="ORF">E8E13_004429</name>
</gene>
<dbReference type="Pfam" id="PF12709">
    <property type="entry name" value="Fungal_TACC"/>
    <property type="match status" value="1"/>
</dbReference>
<feature type="coiled-coil region" evidence="1">
    <location>
        <begin position="684"/>
        <end position="736"/>
    </location>
</feature>
<feature type="compositionally biased region" description="Polar residues" evidence="2">
    <location>
        <begin position="163"/>
        <end position="173"/>
    </location>
</feature>
<name>A0A9P4TLD4_CURKU</name>
<feature type="compositionally biased region" description="Low complexity" evidence="2">
    <location>
        <begin position="186"/>
        <end position="197"/>
    </location>
</feature>
<feature type="region of interest" description="Disordered" evidence="2">
    <location>
        <begin position="31"/>
        <end position="197"/>
    </location>
</feature>
<feature type="coiled-coil region" evidence="1">
    <location>
        <begin position="602"/>
        <end position="651"/>
    </location>
</feature>
<feature type="region of interest" description="Disordered" evidence="2">
    <location>
        <begin position="747"/>
        <end position="864"/>
    </location>
</feature>
<dbReference type="SUPFAM" id="SSF57997">
    <property type="entry name" value="Tropomyosin"/>
    <property type="match status" value="1"/>
</dbReference>
<comment type="caution">
    <text evidence="3">The sequence shown here is derived from an EMBL/GenBank/DDBJ whole genome shotgun (WGS) entry which is preliminary data.</text>
</comment>
<dbReference type="AlphaFoldDB" id="A0A9P4TLD4"/>
<organism evidence="3 4">
    <name type="scientific">Curvularia kusanoi</name>
    <name type="common">Cochliobolus kusanoi</name>
    <dbReference type="NCBI Taxonomy" id="90978"/>
    <lineage>
        <taxon>Eukaryota</taxon>
        <taxon>Fungi</taxon>
        <taxon>Dikarya</taxon>
        <taxon>Ascomycota</taxon>
        <taxon>Pezizomycotina</taxon>
        <taxon>Dothideomycetes</taxon>
        <taxon>Pleosporomycetidae</taxon>
        <taxon>Pleosporales</taxon>
        <taxon>Pleosporineae</taxon>
        <taxon>Pleosporaceae</taxon>
        <taxon>Curvularia</taxon>
    </lineage>
</organism>
<dbReference type="Proteomes" id="UP000801428">
    <property type="component" value="Unassembled WGS sequence"/>
</dbReference>
<dbReference type="Gene3D" id="1.10.287.510">
    <property type="entry name" value="Helix hairpin bin"/>
    <property type="match status" value="1"/>
</dbReference>
<feature type="compositionally biased region" description="Polar residues" evidence="2">
    <location>
        <begin position="111"/>
        <end position="128"/>
    </location>
</feature>
<feature type="region of interest" description="Disordered" evidence="2">
    <location>
        <begin position="257"/>
        <end position="355"/>
    </location>
</feature>
<feature type="region of interest" description="Disordered" evidence="2">
    <location>
        <begin position="211"/>
        <end position="233"/>
    </location>
</feature>
<accession>A0A9P4TLD4</accession>
<evidence type="ECO:0000313" key="4">
    <source>
        <dbReference type="Proteomes" id="UP000801428"/>
    </source>
</evidence>
<evidence type="ECO:0000256" key="2">
    <source>
        <dbReference type="SAM" id="MobiDB-lite"/>
    </source>
</evidence>
<feature type="compositionally biased region" description="Polar residues" evidence="2">
    <location>
        <begin position="136"/>
        <end position="146"/>
    </location>
</feature>
<keyword evidence="1" id="KW-0175">Coiled coil</keyword>
<feature type="compositionally biased region" description="Polar residues" evidence="2">
    <location>
        <begin position="218"/>
        <end position="231"/>
    </location>
</feature>
<sequence>MAEPMSTLSPEKVNAHSNAAMQFEDELDIFDEGPSSPFLENVEQDNQENVAPSIAATPSKHQMVDSDDKSVPQSAFKIDTGKATALRERSSPIKSSPAKNLFEDFMDAAASTPNRSRASTLRSSPSKQQRMENLETSKLQTPSGSRAGTVRGSPVKSPAKSPVKSQLNEEQPGSSTSSRTRRIRSLSKSSVLSSVPSDFDVEATPRAHSLGAAFDVAPTSSKRPSPSQTPSRHIAELRDNEGLTVAASRFIEDADLDRSHKRRKSHENQYEVNMEADITDFNPEATTPDIDDTRFSDFSEMPGLDMTKFASLKKSPSKKGDATPRARPQMTPSTIRRSKRTPSPTPRRSYRDNDTTNLLLDFTAQIESFAASRNGTPSSAAEPTLRSYYHNKRSPAKGGQVLATPGQNRPLLNLLDFELPPPPTPRSLPTVTIREMESLKSQFQSQMSSLTASLSGKEAEVESLSRAVADAERRVGEAQETMRDERSAREYAEAQMEDWKKKGEEVQNILQDVQSELARNDEEREQLLARLADAERRAEDADARSTELETRLIEAESKNVDMTTFINSDEEENKKIYSEIECQSAIAEKVNEVARDLHTAYKAKHEKKIKALKENYQKKADERCKELRTQINKLERQIGDAEEKRDDTFSKFEEFNSKSNGTCETCARNTATGPVSNPEDVHMLETQRSEIESLKAKLAGLQSELQSLRESQQRLLDDLEAERVEKGELVAAAEQMLVLCGEKMESMQQEEDLRRSQAAPAQPPLEPRPTSRPTRKQPAPEQAMRNTGFLAGGTSVGPAAPRPGPSFGSSRSGETKPKPSGMRAPGGFGFKAAGDSALSRSQSGAGKSRLLSNIERMGGTKGQE</sequence>
<keyword evidence="4" id="KW-1185">Reference proteome</keyword>
<dbReference type="InterPro" id="IPR024312">
    <property type="entry name" value="TACC_fungi"/>
</dbReference>
<protein>
    <submittedName>
        <fullName evidence="3">Uncharacterized protein</fullName>
    </submittedName>
</protein>
<evidence type="ECO:0000313" key="3">
    <source>
        <dbReference type="EMBL" id="KAF3007460.1"/>
    </source>
</evidence>
<dbReference type="EMBL" id="SWKU01000004">
    <property type="protein sequence ID" value="KAF3007460.1"/>
    <property type="molecule type" value="Genomic_DNA"/>
</dbReference>
<reference evidence="3" key="1">
    <citation type="submission" date="2019-04" db="EMBL/GenBank/DDBJ databases">
        <title>Sequencing of skin fungus with MAO and IRED activity.</title>
        <authorList>
            <person name="Marsaioli A.J."/>
            <person name="Bonatto J.M.C."/>
            <person name="Reis Junior O."/>
        </authorList>
    </citation>
    <scope>NUCLEOTIDE SEQUENCE</scope>
    <source>
        <strain evidence="3">30M1</strain>
    </source>
</reference>